<keyword evidence="3" id="KW-1133">Transmembrane helix</keyword>
<proteinExistence type="inferred from homology"/>
<evidence type="ECO:0000256" key="3">
    <source>
        <dbReference type="SAM" id="Phobius"/>
    </source>
</evidence>
<feature type="transmembrane region" description="Helical" evidence="3">
    <location>
        <begin position="70"/>
        <end position="90"/>
    </location>
</feature>
<name>A0A0R3Q4G1_9BILA</name>
<dbReference type="Gene3D" id="2.160.10.10">
    <property type="entry name" value="Hexapeptide repeat proteins"/>
    <property type="match status" value="1"/>
</dbReference>
<dbReference type="PROSITE" id="PS00101">
    <property type="entry name" value="HEXAPEP_TRANSFERASES"/>
    <property type="match status" value="1"/>
</dbReference>
<evidence type="ECO:0000256" key="2">
    <source>
        <dbReference type="ARBA" id="ARBA00022679"/>
    </source>
</evidence>
<dbReference type="WBParaSite" id="BTMF_0000118701-mRNA-1">
    <property type="protein sequence ID" value="BTMF_0000118701-mRNA-1"/>
    <property type="gene ID" value="BTMF_0000118701"/>
</dbReference>
<feature type="domain" description="Mannose-1-phosphate guanyltransferase C-terminal" evidence="5">
    <location>
        <begin position="338"/>
        <end position="475"/>
    </location>
</feature>
<evidence type="ECO:0000259" key="4">
    <source>
        <dbReference type="Pfam" id="PF00483"/>
    </source>
</evidence>
<dbReference type="EMBL" id="UZAG01000301">
    <property type="protein sequence ID" value="VDO07952.1"/>
    <property type="molecule type" value="Genomic_DNA"/>
</dbReference>
<dbReference type="SUPFAM" id="SSF53448">
    <property type="entry name" value="Nucleotide-diphospho-sugar transferases"/>
    <property type="match status" value="1"/>
</dbReference>
<feature type="domain" description="Nucleotidyl transferase" evidence="4">
    <location>
        <begin position="20"/>
        <end position="229"/>
    </location>
</feature>
<evidence type="ECO:0000313" key="6">
    <source>
        <dbReference type="EMBL" id="VDO07952.1"/>
    </source>
</evidence>
<reference evidence="8" key="1">
    <citation type="submission" date="2017-02" db="UniProtKB">
        <authorList>
            <consortium name="WormBaseParasite"/>
        </authorList>
    </citation>
    <scope>IDENTIFICATION</scope>
</reference>
<comment type="similarity">
    <text evidence="1">Belongs to the transferase hexapeptide repeat family.</text>
</comment>
<dbReference type="InterPro" id="IPR050486">
    <property type="entry name" value="Mannose-1P_guanyltransferase"/>
</dbReference>
<dbReference type="PANTHER" id="PTHR22572">
    <property type="entry name" value="SUGAR-1-PHOSPHATE GUANYL TRANSFERASE"/>
    <property type="match status" value="1"/>
</dbReference>
<keyword evidence="3" id="KW-0472">Membrane</keyword>
<dbReference type="Pfam" id="PF25087">
    <property type="entry name" value="GMPPB_C"/>
    <property type="match status" value="1"/>
</dbReference>
<evidence type="ECO:0000259" key="5">
    <source>
        <dbReference type="Pfam" id="PF25087"/>
    </source>
</evidence>
<dbReference type="GO" id="GO:0016740">
    <property type="term" value="F:transferase activity"/>
    <property type="evidence" value="ECO:0007669"/>
    <property type="project" value="UniProtKB-KW"/>
</dbReference>
<dbReference type="Pfam" id="PF00483">
    <property type="entry name" value="NTP_transferase"/>
    <property type="match status" value="1"/>
</dbReference>
<evidence type="ECO:0000313" key="8">
    <source>
        <dbReference type="WBParaSite" id="BTMF_0000118701-mRNA-1"/>
    </source>
</evidence>
<dbReference type="SUPFAM" id="SSF51161">
    <property type="entry name" value="Trimeric LpxA-like enzymes"/>
    <property type="match status" value="1"/>
</dbReference>
<dbReference type="InterPro" id="IPR029044">
    <property type="entry name" value="Nucleotide-diphossugar_trans"/>
</dbReference>
<evidence type="ECO:0000313" key="7">
    <source>
        <dbReference type="Proteomes" id="UP000280834"/>
    </source>
</evidence>
<keyword evidence="7" id="KW-1185">Reference proteome</keyword>
<gene>
    <name evidence="6" type="ORF">BTMF_LOCUS543</name>
</gene>
<reference evidence="6 7" key="2">
    <citation type="submission" date="2018-11" db="EMBL/GenBank/DDBJ databases">
        <authorList>
            <consortium name="Pathogen Informatics"/>
        </authorList>
    </citation>
    <scope>NUCLEOTIDE SEQUENCE [LARGE SCALE GENOMIC DNA]</scope>
</reference>
<dbReference type="InterPro" id="IPR005835">
    <property type="entry name" value="NTP_transferase_dom"/>
</dbReference>
<dbReference type="Proteomes" id="UP000280834">
    <property type="component" value="Unassembled WGS sequence"/>
</dbReference>
<evidence type="ECO:0000256" key="1">
    <source>
        <dbReference type="ARBA" id="ARBA00007274"/>
    </source>
</evidence>
<accession>A0A0R3Q4G1</accession>
<dbReference type="InterPro" id="IPR056729">
    <property type="entry name" value="GMPPB_C"/>
</dbReference>
<dbReference type="AlphaFoldDB" id="A0A0R3Q4G1"/>
<dbReference type="Gene3D" id="3.90.550.10">
    <property type="entry name" value="Spore Coat Polysaccharide Biosynthesis Protein SpsA, Chain A"/>
    <property type="match status" value="1"/>
</dbReference>
<organism evidence="8">
    <name type="scientific">Brugia timori</name>
    <dbReference type="NCBI Taxonomy" id="42155"/>
    <lineage>
        <taxon>Eukaryota</taxon>
        <taxon>Metazoa</taxon>
        <taxon>Ecdysozoa</taxon>
        <taxon>Nematoda</taxon>
        <taxon>Chromadorea</taxon>
        <taxon>Rhabditida</taxon>
        <taxon>Spirurina</taxon>
        <taxon>Spiruromorpha</taxon>
        <taxon>Filarioidea</taxon>
        <taxon>Onchocercidae</taxon>
        <taxon>Brugia</taxon>
    </lineage>
</organism>
<keyword evidence="3" id="KW-0812">Transmembrane</keyword>
<keyword evidence="2" id="KW-0808">Transferase</keyword>
<dbReference type="STRING" id="42155.A0A0R3Q4G1"/>
<sequence>MSRSDWDDAQLTTSMTMSLKAVVLVGGEQKGTRFRPLSLQLPKPLFPIAGVPLIEHHIEQLSKASFSITVLYLIILASITEIYLIGFYPAKYFYDFIQKCTETYSIKIRYLEEPEALGTACGLYHFRSILLENNPNALFVLNADVCGDLPVAEMAYELAMKQNAHGLLLTTEATREQSINYGSVVIDSNGKVLHYVDKPTTFVSPHISCGVYLLRAIVVERIGKAYNCSDTDTKQCLLITLKDIIKNLKKIFTCRYLLFTLLNIIQICVEEYIFKQEVWFETEVFPQMASESVLYALKTKRWWSQTKTAAAVLYANRHYLRLYHVSDPSRLCRDRAQIIGDVFIDPTAEIDPTAKIGPNVSIGAKAKIAAGVRIRETIVLAEAIINEHACILHSVIGWRSVVGAWARVEGTPISPNPNIPFAKLDNKPLFNTDGRLNPSLTILGSDVHVPAETVILNSIVLPYKELTSSYKNQIIL</sequence>
<dbReference type="InterPro" id="IPR018357">
    <property type="entry name" value="Hexapep_transf_CS"/>
</dbReference>
<dbReference type="InterPro" id="IPR011004">
    <property type="entry name" value="Trimer_LpxA-like_sf"/>
</dbReference>
<protein>
    <submittedName>
        <fullName evidence="8">NTP_transferase domain-containing protein</fullName>
    </submittedName>
</protein>